<evidence type="ECO:0000313" key="2">
    <source>
        <dbReference type="Proteomes" id="UP000293296"/>
    </source>
</evidence>
<gene>
    <name evidence="1" type="ORF">C3Y92_14165</name>
</gene>
<protein>
    <recommendedName>
        <fullName evidence="3">Pyruvate formate lyase-activating protein</fullName>
    </recommendedName>
</protein>
<evidence type="ECO:0000313" key="1">
    <source>
        <dbReference type="EMBL" id="QAZ68304.1"/>
    </source>
</evidence>
<organism evidence="1 2">
    <name type="scientific">Solidesulfovibrio carbinolicus</name>
    <dbReference type="NCBI Taxonomy" id="296842"/>
    <lineage>
        <taxon>Bacteria</taxon>
        <taxon>Pseudomonadati</taxon>
        <taxon>Thermodesulfobacteriota</taxon>
        <taxon>Desulfovibrionia</taxon>
        <taxon>Desulfovibrionales</taxon>
        <taxon>Desulfovibrionaceae</taxon>
        <taxon>Solidesulfovibrio</taxon>
    </lineage>
</organism>
<reference evidence="1 2" key="1">
    <citation type="submission" date="2018-02" db="EMBL/GenBank/DDBJ databases">
        <title>Genome sequence of Desulfovibrio carbinolicus DSM 3852.</title>
        <authorList>
            <person name="Wilbanks E."/>
            <person name="Skennerton C.T."/>
            <person name="Orphan V.J."/>
        </authorList>
    </citation>
    <scope>NUCLEOTIDE SEQUENCE [LARGE SCALE GENOMIC DNA]</scope>
    <source>
        <strain evidence="1 2">DSM 3852</strain>
    </source>
</reference>
<evidence type="ECO:0008006" key="3">
    <source>
        <dbReference type="Google" id="ProtNLM"/>
    </source>
</evidence>
<dbReference type="Proteomes" id="UP000293296">
    <property type="component" value="Chromosome"/>
</dbReference>
<dbReference type="Pfam" id="PF08735">
    <property type="entry name" value="DUF1786"/>
    <property type="match status" value="1"/>
</dbReference>
<dbReference type="RefSeq" id="WP_129353671.1">
    <property type="nucleotide sequence ID" value="NZ_CP026538.1"/>
</dbReference>
<name>A0A4P6HNS1_9BACT</name>
<dbReference type="KEGG" id="dcb:C3Y92_14165"/>
<keyword evidence="2" id="KW-1185">Reference proteome</keyword>
<dbReference type="AlphaFoldDB" id="A0A4P6HNS1"/>
<proteinExistence type="predicted"/>
<sequence length="349" mass="37289">MPKRRVLCLDIGSGTQDVLYHFPDLEPENCPKFVLPAPARQVGARLAELTAAGRAVYLTGTNMGGGFFKAYRAHLKADLPLAAHPDAVWALTDDPERLAATTPVVITPTRPAGHVPLPLGDYDPGYWRAFLGAAGLPEPELVMACAQDHGLHPGQSSRLGRFKLWERFLHQAGGRPEALVYLTPPPELTRLAVLQNAIGGGPVADSAAAAVLGMLADPDIASRTDSHGVLCVNAGNSHTVAALVHKRRIYGIYEHHTGMLSPDALWADLERFRRGDLDNASVFDSGGHGCLTLDLPPDAGIFPDTLVIGPKRASFVGFDVEFPSPGGDMMLTACHGLVSWLKGRKVEGK</sequence>
<dbReference type="InterPro" id="IPR014846">
    <property type="entry name" value="DUF1786_pyruvate_format-lyase"/>
</dbReference>
<dbReference type="OrthoDB" id="9777509at2"/>
<dbReference type="EMBL" id="CP026538">
    <property type="protein sequence ID" value="QAZ68304.1"/>
    <property type="molecule type" value="Genomic_DNA"/>
</dbReference>
<accession>A0A4P6HNS1</accession>